<proteinExistence type="predicted"/>
<organism evidence="1 2">
    <name type="scientific">Xenotaenia resolanae</name>
    <dbReference type="NCBI Taxonomy" id="208358"/>
    <lineage>
        <taxon>Eukaryota</taxon>
        <taxon>Metazoa</taxon>
        <taxon>Chordata</taxon>
        <taxon>Craniata</taxon>
        <taxon>Vertebrata</taxon>
        <taxon>Euteleostomi</taxon>
        <taxon>Actinopterygii</taxon>
        <taxon>Neopterygii</taxon>
        <taxon>Teleostei</taxon>
        <taxon>Neoteleostei</taxon>
        <taxon>Acanthomorphata</taxon>
        <taxon>Ovalentaria</taxon>
        <taxon>Atherinomorphae</taxon>
        <taxon>Cyprinodontiformes</taxon>
        <taxon>Goodeidae</taxon>
        <taxon>Xenotaenia</taxon>
    </lineage>
</organism>
<keyword evidence="2" id="KW-1185">Reference proteome</keyword>
<accession>A0ABV0W077</accession>
<sequence>MVGFIKRKTDNNFAHPYMSDMDITATGRPVVRQGSLLADTWLPMRRLFSFVTAFVWPDIAGLKLYQSCCLNIYENRLENNVRVAAGDRLEGQAAQWSLREHG</sequence>
<evidence type="ECO:0000313" key="1">
    <source>
        <dbReference type="EMBL" id="MEQ2262377.1"/>
    </source>
</evidence>
<evidence type="ECO:0000313" key="2">
    <source>
        <dbReference type="Proteomes" id="UP001444071"/>
    </source>
</evidence>
<gene>
    <name evidence="1" type="ORF">XENORESO_008857</name>
</gene>
<comment type="caution">
    <text evidence="1">The sequence shown here is derived from an EMBL/GenBank/DDBJ whole genome shotgun (WGS) entry which is preliminary data.</text>
</comment>
<dbReference type="EMBL" id="JAHRIM010020300">
    <property type="protein sequence ID" value="MEQ2262377.1"/>
    <property type="molecule type" value="Genomic_DNA"/>
</dbReference>
<dbReference type="Proteomes" id="UP001444071">
    <property type="component" value="Unassembled WGS sequence"/>
</dbReference>
<reference evidence="1 2" key="1">
    <citation type="submission" date="2021-06" db="EMBL/GenBank/DDBJ databases">
        <authorList>
            <person name="Palmer J.M."/>
        </authorList>
    </citation>
    <scope>NUCLEOTIDE SEQUENCE [LARGE SCALE GENOMIC DNA]</scope>
    <source>
        <strain evidence="1 2">XR_2019</strain>
        <tissue evidence="1">Muscle</tissue>
    </source>
</reference>
<name>A0ABV0W077_9TELE</name>
<protein>
    <submittedName>
        <fullName evidence="1">Uncharacterized protein</fullName>
    </submittedName>
</protein>